<dbReference type="EMBL" id="MN738956">
    <property type="protein sequence ID" value="QHT33016.1"/>
    <property type="molecule type" value="Genomic_DNA"/>
</dbReference>
<name>A0A6C0EV17_9ZZZZ</name>
<organism evidence="1">
    <name type="scientific">viral metagenome</name>
    <dbReference type="NCBI Taxonomy" id="1070528"/>
    <lineage>
        <taxon>unclassified sequences</taxon>
        <taxon>metagenomes</taxon>
        <taxon>organismal metagenomes</taxon>
    </lineage>
</organism>
<reference evidence="1" key="1">
    <citation type="journal article" date="2020" name="Nature">
        <title>Giant virus diversity and host interactions through global metagenomics.</title>
        <authorList>
            <person name="Schulz F."/>
            <person name="Roux S."/>
            <person name="Paez-Espino D."/>
            <person name="Jungbluth S."/>
            <person name="Walsh D.A."/>
            <person name="Denef V.J."/>
            <person name="McMahon K.D."/>
            <person name="Konstantinidis K.T."/>
            <person name="Eloe-Fadrosh E.A."/>
            <person name="Kyrpides N.C."/>
            <person name="Woyke T."/>
        </authorList>
    </citation>
    <scope>NUCLEOTIDE SEQUENCE</scope>
    <source>
        <strain evidence="1">GVMAG-M-3300009161-34</strain>
    </source>
</reference>
<evidence type="ECO:0000313" key="1">
    <source>
        <dbReference type="EMBL" id="QHT33016.1"/>
    </source>
</evidence>
<sequence>MNSYIPKPTFLINRPHEGPEEFEFDLVGVTFSDGVERFICKSNIVPEDYIPRVVYKLNEMTGSYYEVGSYKKDGYVGDGYVGDGDESGQGDKYVFVSVD</sequence>
<dbReference type="AlphaFoldDB" id="A0A6C0EV17"/>
<proteinExistence type="predicted"/>
<accession>A0A6C0EV17</accession>
<protein>
    <submittedName>
        <fullName evidence="1">Uncharacterized protein</fullName>
    </submittedName>
</protein>